<dbReference type="Proteomes" id="UP000317318">
    <property type="component" value="Chromosome"/>
</dbReference>
<name>A0A517R5U5_9PLAN</name>
<protein>
    <recommendedName>
        <fullName evidence="3">SMI1 / KNR4 family protein</fullName>
    </recommendedName>
</protein>
<proteinExistence type="predicted"/>
<sequence>MNITKQVRSLEKLKIFDSRGFLPDLPDSITPRLQRELKSLYNNFNGFSAFGGAMHCFPSKASERTDITSWNKNELWKNRYPIDLKHVLCFAQSIIGDQYCIVGEKVGRFDPETGDVEAIGTSLKEWFDVINEETDFATGRPLLLEREENNGLVPDHSLLIPKIPFVCGGQFSVDNVVAVEAVRAMRIRGGIASQIHGHPDGTVFEFSFDE</sequence>
<dbReference type="AlphaFoldDB" id="A0A517R5U5"/>
<accession>A0A517R5U5</accession>
<dbReference type="KEGG" id="svp:Pan189_36620"/>
<keyword evidence="2" id="KW-1185">Reference proteome</keyword>
<organism evidence="1 2">
    <name type="scientific">Stratiformator vulcanicus</name>
    <dbReference type="NCBI Taxonomy" id="2527980"/>
    <lineage>
        <taxon>Bacteria</taxon>
        <taxon>Pseudomonadati</taxon>
        <taxon>Planctomycetota</taxon>
        <taxon>Planctomycetia</taxon>
        <taxon>Planctomycetales</taxon>
        <taxon>Planctomycetaceae</taxon>
        <taxon>Stratiformator</taxon>
    </lineage>
</organism>
<evidence type="ECO:0000313" key="1">
    <source>
        <dbReference type="EMBL" id="QDT39258.1"/>
    </source>
</evidence>
<dbReference type="EMBL" id="CP036268">
    <property type="protein sequence ID" value="QDT39258.1"/>
    <property type="molecule type" value="Genomic_DNA"/>
</dbReference>
<evidence type="ECO:0008006" key="3">
    <source>
        <dbReference type="Google" id="ProtNLM"/>
    </source>
</evidence>
<evidence type="ECO:0000313" key="2">
    <source>
        <dbReference type="Proteomes" id="UP000317318"/>
    </source>
</evidence>
<gene>
    <name evidence="1" type="ORF">Pan189_36620</name>
</gene>
<dbReference type="RefSeq" id="WP_145365409.1">
    <property type="nucleotide sequence ID" value="NZ_CP036268.1"/>
</dbReference>
<reference evidence="1 2" key="1">
    <citation type="submission" date="2019-02" db="EMBL/GenBank/DDBJ databases">
        <title>Deep-cultivation of Planctomycetes and their phenomic and genomic characterization uncovers novel biology.</title>
        <authorList>
            <person name="Wiegand S."/>
            <person name="Jogler M."/>
            <person name="Boedeker C."/>
            <person name="Pinto D."/>
            <person name="Vollmers J."/>
            <person name="Rivas-Marin E."/>
            <person name="Kohn T."/>
            <person name="Peeters S.H."/>
            <person name="Heuer A."/>
            <person name="Rast P."/>
            <person name="Oberbeckmann S."/>
            <person name="Bunk B."/>
            <person name="Jeske O."/>
            <person name="Meyerdierks A."/>
            <person name="Storesund J.E."/>
            <person name="Kallscheuer N."/>
            <person name="Luecker S."/>
            <person name="Lage O.M."/>
            <person name="Pohl T."/>
            <person name="Merkel B.J."/>
            <person name="Hornburger P."/>
            <person name="Mueller R.-W."/>
            <person name="Bruemmer F."/>
            <person name="Labrenz M."/>
            <person name="Spormann A.M."/>
            <person name="Op den Camp H."/>
            <person name="Overmann J."/>
            <person name="Amann R."/>
            <person name="Jetten M.S.M."/>
            <person name="Mascher T."/>
            <person name="Medema M.H."/>
            <person name="Devos D.P."/>
            <person name="Kaster A.-K."/>
            <person name="Ovreas L."/>
            <person name="Rohde M."/>
            <person name="Galperin M.Y."/>
            <person name="Jogler C."/>
        </authorList>
    </citation>
    <scope>NUCLEOTIDE SEQUENCE [LARGE SCALE GENOMIC DNA]</scope>
    <source>
        <strain evidence="1 2">Pan189</strain>
    </source>
</reference>
<dbReference type="OrthoDB" id="672028at2"/>